<dbReference type="Proteomes" id="UP000187209">
    <property type="component" value="Unassembled WGS sequence"/>
</dbReference>
<evidence type="ECO:0000256" key="2">
    <source>
        <dbReference type="ARBA" id="ARBA00022801"/>
    </source>
</evidence>
<keyword evidence="7" id="KW-0812">Transmembrane</keyword>
<keyword evidence="10" id="KW-1185">Reference proteome</keyword>
<name>A0A1R2CE99_9CILI</name>
<feature type="transmembrane region" description="Helical" evidence="7">
    <location>
        <begin position="91"/>
        <end position="112"/>
    </location>
</feature>
<dbReference type="InterPro" id="IPR003607">
    <property type="entry name" value="HD/PDEase_dom"/>
</dbReference>
<dbReference type="InterPro" id="IPR023174">
    <property type="entry name" value="PDEase_CS"/>
</dbReference>
<dbReference type="InterPro" id="IPR023088">
    <property type="entry name" value="PDEase"/>
</dbReference>
<dbReference type="EMBL" id="MPUH01000180">
    <property type="protein sequence ID" value="OMJ87323.1"/>
    <property type="molecule type" value="Genomic_DNA"/>
</dbReference>
<dbReference type="Gene3D" id="1.10.1300.10">
    <property type="entry name" value="3'5'-cyclic nucleotide phosphodiesterase, catalytic domain"/>
    <property type="match status" value="1"/>
</dbReference>
<dbReference type="PROSITE" id="PS51845">
    <property type="entry name" value="PDEASE_I_2"/>
    <property type="match status" value="1"/>
</dbReference>
<comment type="similarity">
    <text evidence="6">Belongs to the cyclic nucleotide phosphodiesterase family.</text>
</comment>
<feature type="binding site" evidence="5">
    <location>
        <position position="463"/>
    </location>
    <ligand>
        <name>Zn(2+)</name>
        <dbReference type="ChEBI" id="CHEBI:29105"/>
        <label>1</label>
    </ligand>
</feature>
<evidence type="ECO:0000259" key="8">
    <source>
        <dbReference type="PROSITE" id="PS51845"/>
    </source>
</evidence>
<evidence type="ECO:0000256" key="4">
    <source>
        <dbReference type="PIRSR" id="PIRSR623088-2"/>
    </source>
</evidence>
<feature type="transmembrane region" description="Helical" evidence="7">
    <location>
        <begin position="119"/>
        <end position="138"/>
    </location>
</feature>
<keyword evidence="7" id="KW-0472">Membrane</keyword>
<evidence type="ECO:0000256" key="6">
    <source>
        <dbReference type="RuleBase" id="RU363067"/>
    </source>
</evidence>
<dbReference type="PROSITE" id="PS00126">
    <property type="entry name" value="PDEASE_I_1"/>
    <property type="match status" value="1"/>
</dbReference>
<sequence length="705" mass="80783">MKTSPEPRRDSKTDRNLIECEAKTGIMQKSSLHFKNLSIENSYIASLLYPKSSSFHVTTIENHYYFLCTLSAILIIYSLNYILSYEFTSSLAFQLLILNASGLCIFLAYFSIQKHILKVFPTQVLQFCYLAILISLILNSKLLQLWIFNSNSCTFSCVFGILLLQATSKFVIIFTYRTFFLANLLISFIYLGLHIASSQDLLLTLLEFAIILSWTILETIKFYFAELEYREKFALCNTNPQENNKNDAMTEIESIISSVNQAMNIINTLLITTVKHKVYLQKIYEILSKVLKIIMTKGNLYEVDMDGITAGMDADDKIFMKEYVKDHSKSQPEAIKSELRKTIELPKRYQVEELLGVLRQVSNNWNFDIFFLAECTAGKPLTTIGKYAIGKYRLDEFFKIDEQVYHKFFEKLEINYKQNPYHNSTHAADVLGSFLFILHQSILFEYTNDYEILACIIANLGHDVGHPGFTNRFLVNNRDPLAITYNDLSVLEMMHSSLTFQLMSEPGANILNGLTNEIYIAVRLQVIEMILATDMSKHFDLIGKLKAKIVSSPNRPIDTPEHRLEIMRIAIKAADVGHAAKSRDLHIKWSNLVIEEFFVQGDLEKAKGLAVSMYCDRDKTNIPKSQSGFIKNIVLPIYESLNNYITSVVIDKDCIDELKKNQSEWENCHLRKRMFTTKAGNAGFSEQPVIKSLRSFGTEFRNSTG</sequence>
<evidence type="ECO:0000256" key="3">
    <source>
        <dbReference type="PIRSR" id="PIRSR623088-1"/>
    </source>
</evidence>
<feature type="binding site" evidence="5">
    <location>
        <position position="426"/>
    </location>
    <ligand>
        <name>Zn(2+)</name>
        <dbReference type="ChEBI" id="CHEBI:29105"/>
        <label>1</label>
    </ligand>
</feature>
<feature type="binding site" evidence="5">
    <location>
        <position position="463"/>
    </location>
    <ligand>
        <name>Zn(2+)</name>
        <dbReference type="ChEBI" id="CHEBI:29105"/>
        <label>2</label>
    </ligand>
</feature>
<feature type="binding site" evidence="5">
    <location>
        <position position="462"/>
    </location>
    <ligand>
        <name>Zn(2+)</name>
        <dbReference type="ChEBI" id="CHEBI:29105"/>
        <label>1</label>
    </ligand>
</feature>
<gene>
    <name evidence="9" type="ORF">SteCoe_11011</name>
</gene>
<dbReference type="PRINTS" id="PR00387">
    <property type="entry name" value="PDIESTERASE1"/>
</dbReference>
<feature type="transmembrane region" description="Helical" evidence="7">
    <location>
        <begin position="64"/>
        <end position="85"/>
    </location>
</feature>
<feature type="transmembrane region" description="Helical" evidence="7">
    <location>
        <begin position="144"/>
        <end position="164"/>
    </location>
</feature>
<dbReference type="EC" id="3.1.4.-" evidence="6"/>
<keyword evidence="1 5" id="KW-0479">Metal-binding</keyword>
<feature type="binding site" evidence="5">
    <location>
        <position position="575"/>
    </location>
    <ligand>
        <name>Zn(2+)</name>
        <dbReference type="ChEBI" id="CHEBI:29105"/>
        <label>1</label>
    </ligand>
</feature>
<protein>
    <recommendedName>
        <fullName evidence="6">Phosphodiesterase</fullName>
        <ecNumber evidence="6">3.1.4.-</ecNumber>
    </recommendedName>
</protein>
<feature type="binding site" evidence="4">
    <location>
        <position position="463"/>
    </location>
    <ligand>
        <name>AMP</name>
        <dbReference type="ChEBI" id="CHEBI:456215"/>
    </ligand>
</feature>
<keyword evidence="7" id="KW-1133">Transmembrane helix</keyword>
<dbReference type="Pfam" id="PF00233">
    <property type="entry name" value="PDEase_I"/>
    <property type="match status" value="1"/>
</dbReference>
<organism evidence="9 10">
    <name type="scientific">Stentor coeruleus</name>
    <dbReference type="NCBI Taxonomy" id="5963"/>
    <lineage>
        <taxon>Eukaryota</taxon>
        <taxon>Sar</taxon>
        <taxon>Alveolata</taxon>
        <taxon>Ciliophora</taxon>
        <taxon>Postciliodesmatophora</taxon>
        <taxon>Heterotrichea</taxon>
        <taxon>Heterotrichida</taxon>
        <taxon>Stentoridae</taxon>
        <taxon>Stentor</taxon>
    </lineage>
</organism>
<feature type="binding site" evidence="4">
    <location>
        <position position="575"/>
    </location>
    <ligand>
        <name>AMP</name>
        <dbReference type="ChEBI" id="CHEBI:456215"/>
    </ligand>
</feature>
<dbReference type="AlphaFoldDB" id="A0A1R2CE99"/>
<evidence type="ECO:0000256" key="7">
    <source>
        <dbReference type="SAM" id="Phobius"/>
    </source>
</evidence>
<dbReference type="GO" id="GO:0007165">
    <property type="term" value="P:signal transduction"/>
    <property type="evidence" value="ECO:0007669"/>
    <property type="project" value="InterPro"/>
</dbReference>
<feature type="binding site" evidence="4">
    <location>
        <begin position="422"/>
        <end position="426"/>
    </location>
    <ligand>
        <name>AMP</name>
        <dbReference type="ChEBI" id="CHEBI:456215"/>
    </ligand>
</feature>
<dbReference type="CDD" id="cd00077">
    <property type="entry name" value="HDc"/>
    <property type="match status" value="1"/>
</dbReference>
<feature type="transmembrane region" description="Helical" evidence="7">
    <location>
        <begin position="176"/>
        <end position="196"/>
    </location>
</feature>
<evidence type="ECO:0000313" key="9">
    <source>
        <dbReference type="EMBL" id="OMJ87323.1"/>
    </source>
</evidence>
<evidence type="ECO:0000313" key="10">
    <source>
        <dbReference type="Proteomes" id="UP000187209"/>
    </source>
</evidence>
<dbReference type="GO" id="GO:0004114">
    <property type="term" value="F:3',5'-cyclic-nucleotide phosphodiesterase activity"/>
    <property type="evidence" value="ECO:0007669"/>
    <property type="project" value="InterPro"/>
</dbReference>
<feature type="domain" description="PDEase" evidence="8">
    <location>
        <begin position="346"/>
        <end position="672"/>
    </location>
</feature>
<comment type="caution">
    <text evidence="9">The sequence shown here is derived from an EMBL/GenBank/DDBJ whole genome shotgun (WGS) entry which is preliminary data.</text>
</comment>
<keyword evidence="2 6" id="KW-0378">Hydrolase</keyword>
<comment type="cofactor">
    <cofactor evidence="6">
        <name>a divalent metal cation</name>
        <dbReference type="ChEBI" id="CHEBI:60240"/>
    </cofactor>
    <text evidence="6">Binds 2 divalent metal cations per subunit. Site 1 may preferentially bind zinc ions, while site 2 has a preference for magnesium and/or manganese ions.</text>
</comment>
<dbReference type="SUPFAM" id="SSF109604">
    <property type="entry name" value="HD-domain/PDEase-like"/>
    <property type="match status" value="1"/>
</dbReference>
<dbReference type="InterPro" id="IPR036971">
    <property type="entry name" value="PDEase_catalytic_dom_sf"/>
</dbReference>
<reference evidence="9 10" key="1">
    <citation type="submission" date="2016-11" db="EMBL/GenBank/DDBJ databases">
        <title>The macronuclear genome of Stentor coeruleus: a giant cell with tiny introns.</title>
        <authorList>
            <person name="Slabodnick M."/>
            <person name="Ruby J.G."/>
            <person name="Reiff S.B."/>
            <person name="Swart E.C."/>
            <person name="Gosai S."/>
            <person name="Prabakaran S."/>
            <person name="Witkowska E."/>
            <person name="Larue G.E."/>
            <person name="Fisher S."/>
            <person name="Freeman R.M."/>
            <person name="Gunawardena J."/>
            <person name="Chu W."/>
            <person name="Stover N.A."/>
            <person name="Gregory B.D."/>
            <person name="Nowacki M."/>
            <person name="Derisi J."/>
            <person name="Roy S.W."/>
            <person name="Marshall W.F."/>
            <person name="Sood P."/>
        </authorList>
    </citation>
    <scope>NUCLEOTIDE SEQUENCE [LARGE SCALE GENOMIC DNA]</scope>
    <source>
        <strain evidence="9">WM001</strain>
    </source>
</reference>
<proteinExistence type="inferred from homology"/>
<accession>A0A1R2CE99</accession>
<evidence type="ECO:0000256" key="1">
    <source>
        <dbReference type="ARBA" id="ARBA00022723"/>
    </source>
</evidence>
<dbReference type="OrthoDB" id="68317at2759"/>
<feature type="binding site" evidence="4">
    <location>
        <position position="626"/>
    </location>
    <ligand>
        <name>AMP</name>
        <dbReference type="ChEBI" id="CHEBI:456215"/>
    </ligand>
</feature>
<dbReference type="GO" id="GO:0046872">
    <property type="term" value="F:metal ion binding"/>
    <property type="evidence" value="ECO:0007669"/>
    <property type="project" value="UniProtKB-KW"/>
</dbReference>
<dbReference type="InterPro" id="IPR002073">
    <property type="entry name" value="PDEase_catalytic_dom"/>
</dbReference>
<feature type="active site" description="Proton donor" evidence="3">
    <location>
        <position position="422"/>
    </location>
</feature>
<evidence type="ECO:0000256" key="5">
    <source>
        <dbReference type="PIRSR" id="PIRSR623088-3"/>
    </source>
</evidence>
<dbReference type="PANTHER" id="PTHR11347">
    <property type="entry name" value="CYCLIC NUCLEOTIDE PHOSPHODIESTERASE"/>
    <property type="match status" value="1"/>
</dbReference>